<dbReference type="GO" id="GO:0008745">
    <property type="term" value="F:N-acetylmuramoyl-L-alanine amidase activity"/>
    <property type="evidence" value="ECO:0007669"/>
    <property type="project" value="UniProtKB-EC"/>
</dbReference>
<evidence type="ECO:0000313" key="5">
    <source>
        <dbReference type="Proteomes" id="UP000422232"/>
    </source>
</evidence>
<dbReference type="CDD" id="cd00118">
    <property type="entry name" value="LysM"/>
    <property type="match status" value="1"/>
</dbReference>
<dbReference type="SUPFAM" id="SSF54106">
    <property type="entry name" value="LysM domain"/>
    <property type="match status" value="1"/>
</dbReference>
<name>A0A9Q6LSK4_PISSA</name>
<reference evidence="4 5" key="1">
    <citation type="submission" date="2019-04" db="EMBL/GenBank/DDBJ databases">
        <title>Complete genome sequencing of Piscirickettsia salmonis strain Psal-009.</title>
        <authorList>
            <person name="Schober I."/>
            <person name="Bunk B."/>
            <person name="Sproer C."/>
            <person name="Carril G.P."/>
            <person name="Riedel T."/>
            <person name="Flores-Herrera P.A."/>
            <person name="Nourdin-Galindo G."/>
            <person name="Marshall S.H."/>
            <person name="Overmann J."/>
        </authorList>
    </citation>
    <scope>NUCLEOTIDE SEQUENCE [LARGE SCALE GENOMIC DNA]</scope>
    <source>
        <strain evidence="4 5">Psal-009</strain>
    </source>
</reference>
<dbReference type="GO" id="GO:0030288">
    <property type="term" value="C:outer membrane-bounded periplasmic space"/>
    <property type="evidence" value="ECO:0007669"/>
    <property type="project" value="TreeGrafter"/>
</dbReference>
<comment type="catalytic activity">
    <reaction evidence="1">
        <text>Hydrolyzes the link between N-acetylmuramoyl residues and L-amino acid residues in certain cell-wall glycopeptides.</text>
        <dbReference type="EC" id="3.5.1.28"/>
    </reaction>
</comment>
<dbReference type="InterPro" id="IPR018392">
    <property type="entry name" value="LysM"/>
</dbReference>
<dbReference type="Gene3D" id="3.40.630.40">
    <property type="entry name" value="Zn-dependent exopeptidases"/>
    <property type="match status" value="1"/>
</dbReference>
<dbReference type="Proteomes" id="UP000422232">
    <property type="component" value="Chromosome"/>
</dbReference>
<evidence type="ECO:0000256" key="3">
    <source>
        <dbReference type="ARBA" id="ARBA00022801"/>
    </source>
</evidence>
<dbReference type="AlphaFoldDB" id="A0A9Q6LSK4"/>
<dbReference type="InterPro" id="IPR002508">
    <property type="entry name" value="MurNAc-LAA_cat"/>
</dbReference>
<dbReference type="SUPFAM" id="SSF53187">
    <property type="entry name" value="Zn-dependent exopeptidases"/>
    <property type="match status" value="1"/>
</dbReference>
<dbReference type="Pfam" id="PF01476">
    <property type="entry name" value="LysM"/>
    <property type="match status" value="1"/>
</dbReference>
<dbReference type="Gene3D" id="3.10.350.10">
    <property type="entry name" value="LysM domain"/>
    <property type="match status" value="1"/>
</dbReference>
<dbReference type="InterPro" id="IPR050695">
    <property type="entry name" value="N-acetylmuramoyl_amidase_3"/>
</dbReference>
<sequence>MAETTLFAAKPVNRVELNDVRLWSQKQRSYIGFKLSQQPLYQVFHLHQPEKLVIDFHNTQANTSFSRLKHSPYVEQVRYTVQKNKTLRVVFDLNQPVQVATHWQQHRGRLQLTLSAKAIQPSIDQPLLWRLARVVIDPGHGGHDPGAVGKNKIYEKHITLSVAKQLMRYLNRLPGVEASLTRNADQFLGLRQRLAKSRQMQADLFISLHADHFKNSRAKGGSVFILSKEGASSEAAKLLAERENAALIGSLPLKKTKKQVAEVLLDLSQNATLKQSRQLAHVVLKKLKKFIPLHYKTIQRADFAVLKAPDVPSLLVELGFISHPDEAKQLMQINYQKRLVRALATGVIGYLEQYPPQQTWFAHRHRYHQVSSGESLSKIALKFNSSLSALRKANHLSGDHIRIGQKLLVPIEKSIG</sequence>
<protein>
    <recommendedName>
        <fullName evidence="2">N-acetylmuramoyl-L-alanine amidase</fullName>
        <ecNumber evidence="2">3.5.1.28</ecNumber>
    </recommendedName>
</protein>
<dbReference type="GO" id="GO:0009253">
    <property type="term" value="P:peptidoglycan catabolic process"/>
    <property type="evidence" value="ECO:0007669"/>
    <property type="project" value="InterPro"/>
</dbReference>
<dbReference type="PROSITE" id="PS51782">
    <property type="entry name" value="LYSM"/>
    <property type="match status" value="1"/>
</dbReference>
<dbReference type="PANTHER" id="PTHR30404">
    <property type="entry name" value="N-ACETYLMURAMOYL-L-ALANINE AMIDASE"/>
    <property type="match status" value="1"/>
</dbReference>
<dbReference type="EMBL" id="CP038908">
    <property type="protein sequence ID" value="QGO06201.1"/>
    <property type="molecule type" value="Genomic_DNA"/>
</dbReference>
<proteinExistence type="predicted"/>
<dbReference type="CDD" id="cd02696">
    <property type="entry name" value="MurNAc-LAA"/>
    <property type="match status" value="1"/>
</dbReference>
<dbReference type="Pfam" id="PF11741">
    <property type="entry name" value="AMIN"/>
    <property type="match status" value="1"/>
</dbReference>
<keyword evidence="5" id="KW-1185">Reference proteome</keyword>
<dbReference type="PANTHER" id="PTHR30404:SF0">
    <property type="entry name" value="N-ACETYLMURAMOYL-L-ALANINE AMIDASE AMIC"/>
    <property type="match status" value="1"/>
</dbReference>
<dbReference type="SMART" id="SM00257">
    <property type="entry name" value="LysM"/>
    <property type="match status" value="1"/>
</dbReference>
<dbReference type="SMART" id="SM00646">
    <property type="entry name" value="Ami_3"/>
    <property type="match status" value="1"/>
</dbReference>
<accession>A0A9Q6LSK4</accession>
<dbReference type="Gene3D" id="2.60.40.3500">
    <property type="match status" value="1"/>
</dbReference>
<gene>
    <name evidence="4" type="primary">amiC</name>
    <name evidence="4" type="ORF">Psal009_02107</name>
</gene>
<dbReference type="InterPro" id="IPR021731">
    <property type="entry name" value="AMIN_dom"/>
</dbReference>
<dbReference type="EC" id="3.5.1.28" evidence="2"/>
<dbReference type="InterPro" id="IPR036779">
    <property type="entry name" value="LysM_dom_sf"/>
</dbReference>
<organism evidence="4 5">
    <name type="scientific">Piscirickettsia salmonis</name>
    <dbReference type="NCBI Taxonomy" id="1238"/>
    <lineage>
        <taxon>Bacteria</taxon>
        <taxon>Pseudomonadati</taxon>
        <taxon>Pseudomonadota</taxon>
        <taxon>Gammaproteobacteria</taxon>
        <taxon>Thiotrichales</taxon>
        <taxon>Piscirickettsiaceae</taxon>
        <taxon>Piscirickettsia</taxon>
    </lineage>
</organism>
<keyword evidence="3 4" id="KW-0378">Hydrolase</keyword>
<evidence type="ECO:0000313" key="4">
    <source>
        <dbReference type="EMBL" id="QGO06201.1"/>
    </source>
</evidence>
<evidence type="ECO:0000256" key="1">
    <source>
        <dbReference type="ARBA" id="ARBA00001561"/>
    </source>
</evidence>
<dbReference type="Pfam" id="PF01520">
    <property type="entry name" value="Amidase_3"/>
    <property type="match status" value="1"/>
</dbReference>
<evidence type="ECO:0000256" key="2">
    <source>
        <dbReference type="ARBA" id="ARBA00011901"/>
    </source>
</evidence>